<proteinExistence type="predicted"/>
<organism evidence="1 2">
    <name type="scientific">Pseudoalteromonas ulvae</name>
    <dbReference type="NCBI Taxonomy" id="107327"/>
    <lineage>
        <taxon>Bacteria</taxon>
        <taxon>Pseudomonadati</taxon>
        <taxon>Pseudomonadota</taxon>
        <taxon>Gammaproteobacteria</taxon>
        <taxon>Alteromonadales</taxon>
        <taxon>Pseudoalteromonadaceae</taxon>
        <taxon>Pseudoalteromonas</taxon>
    </lineage>
</organism>
<dbReference type="Proteomes" id="UP000194841">
    <property type="component" value="Unassembled WGS sequence"/>
</dbReference>
<dbReference type="EMBL" id="MWPV01000008">
    <property type="protein sequence ID" value="OUL55983.1"/>
    <property type="molecule type" value="Genomic_DNA"/>
</dbReference>
<comment type="caution">
    <text evidence="1">The sequence shown here is derived from an EMBL/GenBank/DDBJ whole genome shotgun (WGS) entry which is preliminary data.</text>
</comment>
<name>A0A244CLY7_PSEDV</name>
<accession>A0A244CLY7</accession>
<sequence>MPYLLSMAVVKGSVMAHHVSIIKRLISLSCAIAFMCFTAWFSHSEISLHNPAVELVTSLDDVLTVDSQLESGDDAANHFRLKLNSALCQDSACELVSIPLLSKRYFVAVGRAPPTQFIS</sequence>
<evidence type="ECO:0000313" key="2">
    <source>
        <dbReference type="Proteomes" id="UP000194841"/>
    </source>
</evidence>
<keyword evidence="2" id="KW-1185">Reference proteome</keyword>
<dbReference type="AlphaFoldDB" id="A0A244CLY7"/>
<reference evidence="1 2" key="1">
    <citation type="submission" date="2017-02" db="EMBL/GenBank/DDBJ databases">
        <title>Pseudoalteromonas ulvae TC14 Genome.</title>
        <authorList>
            <person name="Molmeret M."/>
        </authorList>
    </citation>
    <scope>NUCLEOTIDE SEQUENCE [LARGE SCALE GENOMIC DNA]</scope>
    <source>
        <strain evidence="1">TC14</strain>
    </source>
</reference>
<evidence type="ECO:0000313" key="1">
    <source>
        <dbReference type="EMBL" id="OUL55983.1"/>
    </source>
</evidence>
<gene>
    <name evidence="1" type="ORF">B1199_19975</name>
</gene>
<protein>
    <submittedName>
        <fullName evidence="1">Uncharacterized protein</fullName>
    </submittedName>
</protein>